<reference evidence="1" key="1">
    <citation type="submission" date="2020-11" db="EMBL/GenBank/DDBJ databases">
        <authorList>
            <consortium name="DOE Joint Genome Institute"/>
            <person name="Ahrendt S."/>
            <person name="Riley R."/>
            <person name="Andreopoulos W."/>
            <person name="Labutti K."/>
            <person name="Pangilinan J."/>
            <person name="Ruiz-Duenas F.J."/>
            <person name="Barrasa J.M."/>
            <person name="Sanchez-Garcia M."/>
            <person name="Camarero S."/>
            <person name="Miyauchi S."/>
            <person name="Serrano A."/>
            <person name="Linde D."/>
            <person name="Babiker R."/>
            <person name="Drula E."/>
            <person name="Ayuso-Fernandez I."/>
            <person name="Pacheco R."/>
            <person name="Padilla G."/>
            <person name="Ferreira P."/>
            <person name="Barriuso J."/>
            <person name="Kellner H."/>
            <person name="Castanera R."/>
            <person name="Alfaro M."/>
            <person name="Ramirez L."/>
            <person name="Pisabarro A.G."/>
            <person name="Kuo A."/>
            <person name="Tritt A."/>
            <person name="Lipzen A."/>
            <person name="He G."/>
            <person name="Yan M."/>
            <person name="Ng V."/>
            <person name="Cullen D."/>
            <person name="Martin F."/>
            <person name="Rosso M.-N."/>
            <person name="Henrissat B."/>
            <person name="Hibbett D."/>
            <person name="Martinez A.T."/>
            <person name="Grigoriev I.V."/>
        </authorList>
    </citation>
    <scope>NUCLEOTIDE SEQUENCE</scope>
    <source>
        <strain evidence="1">CIRM-BRFM 674</strain>
    </source>
</reference>
<dbReference type="EMBL" id="MU155171">
    <property type="protein sequence ID" value="KAF9481968.1"/>
    <property type="molecule type" value="Genomic_DNA"/>
</dbReference>
<dbReference type="OrthoDB" id="3232239at2759"/>
<evidence type="ECO:0000313" key="2">
    <source>
        <dbReference type="Proteomes" id="UP000807469"/>
    </source>
</evidence>
<evidence type="ECO:0000313" key="1">
    <source>
        <dbReference type="EMBL" id="KAF9481968.1"/>
    </source>
</evidence>
<gene>
    <name evidence="1" type="ORF">BDN70DRAFT_930379</name>
</gene>
<sequence length="387" mass="44133">MSTPPREGLFIPAEICHIICQNPELTHADFKALAAVSRNFRGEAYLLSLYSSAEVRDPTKLRTFCTTAIRQPHLAKVMRNLVLHMPAEGALDPDTISAIVQLLSMATNLQSLHVLSLLPNYIDRSKQSWILCGHSFRLTTLVNTYFNTMTMKEMIYMQPKLQTLMIPHTSRVELWLPHFSHLTTFSCSAFTLRQWYEGPAFTNIERLQFGIMPGVMDKRAMPPPKQIFKLYKAVKSLSVSIQDGLETLWKSWTMEAMVAAAAVHMHGIKFLQIMDYTQTKKEPRVSFFLSIARFKQLETLILRPPNLLSRDQTGQEPILSSWRGLQTDAGRKSTAEEIMGTLPTLKRLIFTLNVDSEDVNYEFKRVSSSALDLLEALVTLHEDEWLL</sequence>
<accession>A0A9P5Z5U3</accession>
<keyword evidence="2" id="KW-1185">Reference proteome</keyword>
<comment type="caution">
    <text evidence="1">The sequence shown here is derived from an EMBL/GenBank/DDBJ whole genome shotgun (WGS) entry which is preliminary data.</text>
</comment>
<proteinExistence type="predicted"/>
<dbReference type="Proteomes" id="UP000807469">
    <property type="component" value="Unassembled WGS sequence"/>
</dbReference>
<organism evidence="1 2">
    <name type="scientific">Pholiota conissans</name>
    <dbReference type="NCBI Taxonomy" id="109636"/>
    <lineage>
        <taxon>Eukaryota</taxon>
        <taxon>Fungi</taxon>
        <taxon>Dikarya</taxon>
        <taxon>Basidiomycota</taxon>
        <taxon>Agaricomycotina</taxon>
        <taxon>Agaricomycetes</taxon>
        <taxon>Agaricomycetidae</taxon>
        <taxon>Agaricales</taxon>
        <taxon>Agaricineae</taxon>
        <taxon>Strophariaceae</taxon>
        <taxon>Pholiota</taxon>
    </lineage>
</organism>
<name>A0A9P5Z5U3_9AGAR</name>
<protein>
    <submittedName>
        <fullName evidence="1">Uncharacterized protein</fullName>
    </submittedName>
</protein>
<dbReference type="AlphaFoldDB" id="A0A9P5Z5U3"/>